<gene>
    <name evidence="1" type="ORF">CN495_08850</name>
</gene>
<protein>
    <submittedName>
        <fullName evidence="1">Uncharacterized protein</fullName>
    </submittedName>
</protein>
<reference evidence="1 2" key="1">
    <citation type="submission" date="2017-09" db="EMBL/GenBank/DDBJ databases">
        <title>Large-scale bioinformatics analysis of Bacillus genomes uncovers conserved roles of natural products in bacterial physiology.</title>
        <authorList>
            <consortium name="Agbiome Team Llc"/>
            <person name="Bleich R.M."/>
            <person name="Kirk G.J."/>
            <person name="Santa Maria K.C."/>
            <person name="Allen S.E."/>
            <person name="Farag S."/>
            <person name="Shank E.A."/>
            <person name="Bowers A."/>
        </authorList>
    </citation>
    <scope>NUCLEOTIDE SEQUENCE [LARGE SCALE GENOMIC DNA]</scope>
    <source>
        <strain evidence="1 2">AFS005140</strain>
    </source>
</reference>
<dbReference type="EMBL" id="NTYF01000023">
    <property type="protein sequence ID" value="PER55849.1"/>
    <property type="molecule type" value="Genomic_DNA"/>
</dbReference>
<organism evidence="1 2">
    <name type="scientific">Bacillus thuringiensis</name>
    <dbReference type="NCBI Taxonomy" id="1428"/>
    <lineage>
        <taxon>Bacteria</taxon>
        <taxon>Bacillati</taxon>
        <taxon>Bacillota</taxon>
        <taxon>Bacilli</taxon>
        <taxon>Bacillales</taxon>
        <taxon>Bacillaceae</taxon>
        <taxon>Bacillus</taxon>
        <taxon>Bacillus cereus group</taxon>
    </lineage>
</organism>
<dbReference type="Proteomes" id="UP000219897">
    <property type="component" value="Unassembled WGS sequence"/>
</dbReference>
<comment type="caution">
    <text evidence="1">The sequence shown here is derived from an EMBL/GenBank/DDBJ whole genome shotgun (WGS) entry which is preliminary data.</text>
</comment>
<accession>A0ABD6SH50</accession>
<evidence type="ECO:0000313" key="1">
    <source>
        <dbReference type="EMBL" id="PER55849.1"/>
    </source>
</evidence>
<name>A0ABD6SH50_BACTU</name>
<dbReference type="AlphaFoldDB" id="A0ABD6SH50"/>
<proteinExistence type="predicted"/>
<evidence type="ECO:0000313" key="2">
    <source>
        <dbReference type="Proteomes" id="UP000219897"/>
    </source>
</evidence>
<sequence length="197" mass="23281">MGDTKNLYKGVGSKVDMILREEAKNTAMQFYSMYRRGIQSPEQEFLKHMAREVEWEEIFCRNLSHHFVHMHRTYGLEKHYPYSLDEDDTVNVLTRIATLFLSYIREEYVRETVIQYYGQVEEEVMSEVRSVLPDLVGKKIKRLVNVVDLEKVLSLDGTLGSEDTSMCRNIILDIATSDMSLLLPRLIEEFDRFYYRE</sequence>